<dbReference type="InterPro" id="IPR016059">
    <property type="entry name" value="DNA_ligase_ATP-dep_CS"/>
</dbReference>
<evidence type="ECO:0000256" key="2">
    <source>
        <dbReference type="ARBA" id="ARBA00022598"/>
    </source>
</evidence>
<evidence type="ECO:0000256" key="3">
    <source>
        <dbReference type="ARBA" id="ARBA00022705"/>
    </source>
</evidence>
<protein>
    <submittedName>
        <fullName evidence="8">Uncharacterized protein</fullName>
    </submittedName>
</protein>
<dbReference type="SUPFAM" id="SSF50249">
    <property type="entry name" value="Nucleic acid-binding proteins"/>
    <property type="match status" value="1"/>
</dbReference>
<dbReference type="GO" id="GO:0006260">
    <property type="term" value="P:DNA replication"/>
    <property type="evidence" value="ECO:0007669"/>
    <property type="project" value="UniProtKB-KW"/>
</dbReference>
<gene>
    <name evidence="8" type="ORF">S03H2_01269</name>
</gene>
<dbReference type="Gene3D" id="2.40.50.140">
    <property type="entry name" value="Nucleic acid-binding proteins"/>
    <property type="match status" value="1"/>
</dbReference>
<dbReference type="EMBL" id="BARU01000359">
    <property type="protein sequence ID" value="GAH19867.1"/>
    <property type="molecule type" value="Genomic_DNA"/>
</dbReference>
<comment type="cofactor">
    <cofactor evidence="1">
        <name>a divalent metal cation</name>
        <dbReference type="ChEBI" id="CHEBI:60240"/>
    </cofactor>
</comment>
<dbReference type="InterPro" id="IPR012310">
    <property type="entry name" value="DNA_ligase_ATP-dep_cent"/>
</dbReference>
<feature type="domain" description="DNA ligase ATP-dependent C-terminal" evidence="7">
    <location>
        <begin position="220"/>
        <end position="287"/>
    </location>
</feature>
<dbReference type="InterPro" id="IPR012309">
    <property type="entry name" value="DNA_ligase_ATP-dep_C"/>
</dbReference>
<comment type="caution">
    <text evidence="8">The sequence shown here is derived from an EMBL/GenBank/DDBJ whole genome shotgun (WGS) entry which is preliminary data.</text>
</comment>
<keyword evidence="3" id="KW-0235">DNA replication</keyword>
<dbReference type="Gene3D" id="3.30.470.30">
    <property type="entry name" value="DNA ligase/mRNA capping enzyme"/>
    <property type="match status" value="1"/>
</dbReference>
<proteinExistence type="predicted"/>
<dbReference type="InterPro" id="IPR012340">
    <property type="entry name" value="NA-bd_OB-fold"/>
</dbReference>
<evidence type="ECO:0000259" key="7">
    <source>
        <dbReference type="Pfam" id="PF04679"/>
    </source>
</evidence>
<dbReference type="GO" id="GO:0003910">
    <property type="term" value="F:DNA ligase (ATP) activity"/>
    <property type="evidence" value="ECO:0007669"/>
    <property type="project" value="InterPro"/>
</dbReference>
<evidence type="ECO:0000256" key="4">
    <source>
        <dbReference type="ARBA" id="ARBA00022763"/>
    </source>
</evidence>
<dbReference type="PROSITE" id="PS00697">
    <property type="entry name" value="DNA_LIGASE_A1"/>
    <property type="match status" value="1"/>
</dbReference>
<keyword evidence="4" id="KW-0227">DNA damage</keyword>
<reference evidence="8" key="1">
    <citation type="journal article" date="2014" name="Front. Microbiol.">
        <title>High frequency of phylogenetically diverse reductive dehalogenase-homologous genes in deep subseafloor sedimentary metagenomes.</title>
        <authorList>
            <person name="Kawai M."/>
            <person name="Futagami T."/>
            <person name="Toyoda A."/>
            <person name="Takaki Y."/>
            <person name="Nishi S."/>
            <person name="Hori S."/>
            <person name="Arai W."/>
            <person name="Tsubouchi T."/>
            <person name="Morono Y."/>
            <person name="Uchiyama I."/>
            <person name="Ito T."/>
            <person name="Fujiyama A."/>
            <person name="Inagaki F."/>
            <person name="Takami H."/>
        </authorList>
    </citation>
    <scope>NUCLEOTIDE SEQUENCE</scope>
    <source>
        <strain evidence="8">Expedition CK06-06</strain>
    </source>
</reference>
<sequence>MLLEDGVLADLKKPGYVAEEKFDGTRGIVIKKDGNVKIQNRHNVDYTRRIPEIVEAAQQIPGNFKIDGELVYINPEGEIVFTPCQRRCATTDYASRYYLMQTKGIKLHFYAWSLLQREDENMENWGYLEQKKVLHDLIPDKLRIRYTPHRFDLETFFQETKEQGQEGIVIKRENARYVHHRSYLWKKIKNWRHEVCNVVGYTPGKNSRKPFFGSLVLTQNGEYRGCVGSGFSDYELRSLKEKFVPEKRPSLAIGKTYTPIQPGLKAQIKYYQITDAGVMRFPVFEKIVS</sequence>
<dbReference type="GO" id="GO:0006310">
    <property type="term" value="P:DNA recombination"/>
    <property type="evidence" value="ECO:0007669"/>
    <property type="project" value="InterPro"/>
</dbReference>
<feature type="domain" description="ATP-dependent DNA ligase family profile" evidence="6">
    <location>
        <begin position="9"/>
        <end position="189"/>
    </location>
</feature>
<dbReference type="PANTHER" id="PTHR47810">
    <property type="entry name" value="DNA LIGASE"/>
    <property type="match status" value="1"/>
</dbReference>
<evidence type="ECO:0000313" key="8">
    <source>
        <dbReference type="EMBL" id="GAH19867.1"/>
    </source>
</evidence>
<keyword evidence="5" id="KW-0234">DNA repair</keyword>
<dbReference type="GO" id="GO:0005524">
    <property type="term" value="F:ATP binding"/>
    <property type="evidence" value="ECO:0007669"/>
    <property type="project" value="InterPro"/>
</dbReference>
<evidence type="ECO:0000259" key="6">
    <source>
        <dbReference type="Pfam" id="PF01068"/>
    </source>
</evidence>
<name>X1DI34_9ZZZZ</name>
<dbReference type="Pfam" id="PF01068">
    <property type="entry name" value="DNA_ligase_A_M"/>
    <property type="match status" value="1"/>
</dbReference>
<evidence type="ECO:0000256" key="5">
    <source>
        <dbReference type="ARBA" id="ARBA00023204"/>
    </source>
</evidence>
<dbReference type="GO" id="GO:0006281">
    <property type="term" value="P:DNA repair"/>
    <property type="evidence" value="ECO:0007669"/>
    <property type="project" value="UniProtKB-KW"/>
</dbReference>
<dbReference type="AlphaFoldDB" id="X1DI34"/>
<accession>X1DI34</accession>
<evidence type="ECO:0000256" key="1">
    <source>
        <dbReference type="ARBA" id="ARBA00001968"/>
    </source>
</evidence>
<dbReference type="InterPro" id="IPR050326">
    <property type="entry name" value="NAD_dep_DNA_ligaseB"/>
</dbReference>
<organism evidence="8">
    <name type="scientific">marine sediment metagenome</name>
    <dbReference type="NCBI Taxonomy" id="412755"/>
    <lineage>
        <taxon>unclassified sequences</taxon>
        <taxon>metagenomes</taxon>
        <taxon>ecological metagenomes</taxon>
    </lineage>
</organism>
<dbReference type="SUPFAM" id="SSF56091">
    <property type="entry name" value="DNA ligase/mRNA capping enzyme, catalytic domain"/>
    <property type="match status" value="1"/>
</dbReference>
<keyword evidence="2" id="KW-0436">Ligase</keyword>
<dbReference type="Pfam" id="PF04679">
    <property type="entry name" value="DNA_ligase_A_C"/>
    <property type="match status" value="1"/>
</dbReference>
<dbReference type="PANTHER" id="PTHR47810:SF1">
    <property type="entry name" value="DNA LIGASE B"/>
    <property type="match status" value="1"/>
</dbReference>